<reference evidence="4" key="1">
    <citation type="journal article" date="2014" name="Proc. Natl. Acad. Sci. U.S.A.">
        <title>Extensive sampling of basidiomycete genomes demonstrates inadequacy of the white-rot/brown-rot paradigm for wood decay fungi.</title>
        <authorList>
            <person name="Riley R."/>
            <person name="Salamov A.A."/>
            <person name="Brown D.W."/>
            <person name="Nagy L.G."/>
            <person name="Floudas D."/>
            <person name="Held B.W."/>
            <person name="Levasseur A."/>
            <person name="Lombard V."/>
            <person name="Morin E."/>
            <person name="Otillar R."/>
            <person name="Lindquist E.A."/>
            <person name="Sun H."/>
            <person name="LaButti K.M."/>
            <person name="Schmutz J."/>
            <person name="Jabbour D."/>
            <person name="Luo H."/>
            <person name="Baker S.E."/>
            <person name="Pisabarro A.G."/>
            <person name="Walton J.D."/>
            <person name="Blanchette R.A."/>
            <person name="Henrissat B."/>
            <person name="Martin F."/>
            <person name="Cullen D."/>
            <person name="Hibbett D.S."/>
            <person name="Grigoriev I.V."/>
        </authorList>
    </citation>
    <scope>NUCLEOTIDE SEQUENCE [LARGE SCALE GENOMIC DNA]</scope>
    <source>
        <strain evidence="4">FD-172 SS1</strain>
    </source>
</reference>
<feature type="region of interest" description="Disordered" evidence="1">
    <location>
        <begin position="79"/>
        <end position="113"/>
    </location>
</feature>
<sequence>MVLVLSSSPLFLLAPYLGPQPRDPPDQASYPAGDSFFYFAPPVLVGLCLAAHNDSYSDLVSFLPDVLEKNRGQYSAEYRRGRVRQGREEGQGKSGSSSCKPVGAAQHGIPRQRANSYKNLPALPGARLLPLVSAIVRTPSLEDHLDLDWTYGYGPNHARSTTFTPSSLPQPSHAPFASSIVT</sequence>
<organism evidence="3 4">
    <name type="scientific">Botryobasidium botryosum (strain FD-172 SS1)</name>
    <dbReference type="NCBI Taxonomy" id="930990"/>
    <lineage>
        <taxon>Eukaryota</taxon>
        <taxon>Fungi</taxon>
        <taxon>Dikarya</taxon>
        <taxon>Basidiomycota</taxon>
        <taxon>Agaricomycotina</taxon>
        <taxon>Agaricomycetes</taxon>
        <taxon>Cantharellales</taxon>
        <taxon>Botryobasidiaceae</taxon>
        <taxon>Botryobasidium</taxon>
    </lineage>
</organism>
<gene>
    <name evidence="3" type="ORF">BOTBODRAFT_28071</name>
</gene>
<proteinExistence type="predicted"/>
<keyword evidence="2" id="KW-0732">Signal</keyword>
<name>A0A067MXR4_BOTB1</name>
<dbReference type="EMBL" id="KL198019">
    <property type="protein sequence ID" value="KDQ19495.1"/>
    <property type="molecule type" value="Genomic_DNA"/>
</dbReference>
<evidence type="ECO:0000256" key="1">
    <source>
        <dbReference type="SAM" id="MobiDB-lite"/>
    </source>
</evidence>
<accession>A0A067MXR4</accession>
<feature type="signal peptide" evidence="2">
    <location>
        <begin position="1"/>
        <end position="19"/>
    </location>
</feature>
<dbReference type="AlphaFoldDB" id="A0A067MXR4"/>
<dbReference type="InParanoid" id="A0A067MXR4"/>
<feature type="region of interest" description="Disordered" evidence="1">
    <location>
        <begin position="162"/>
        <end position="182"/>
    </location>
</feature>
<protein>
    <submittedName>
        <fullName evidence="3">Uncharacterized protein</fullName>
    </submittedName>
</protein>
<feature type="chain" id="PRO_5001645101" evidence="2">
    <location>
        <begin position="20"/>
        <end position="182"/>
    </location>
</feature>
<evidence type="ECO:0000256" key="2">
    <source>
        <dbReference type="SAM" id="SignalP"/>
    </source>
</evidence>
<dbReference type="HOGENOM" id="CLU_1481755_0_0_1"/>
<evidence type="ECO:0000313" key="3">
    <source>
        <dbReference type="EMBL" id="KDQ19495.1"/>
    </source>
</evidence>
<keyword evidence="4" id="KW-1185">Reference proteome</keyword>
<feature type="compositionally biased region" description="Basic and acidic residues" evidence="1">
    <location>
        <begin position="79"/>
        <end position="91"/>
    </location>
</feature>
<dbReference type="Proteomes" id="UP000027195">
    <property type="component" value="Unassembled WGS sequence"/>
</dbReference>
<evidence type="ECO:0000313" key="4">
    <source>
        <dbReference type="Proteomes" id="UP000027195"/>
    </source>
</evidence>